<dbReference type="PROSITE" id="PS50181">
    <property type="entry name" value="FBOX"/>
    <property type="match status" value="1"/>
</dbReference>
<proteinExistence type="predicted"/>
<evidence type="ECO:0000313" key="3">
    <source>
        <dbReference type="EMBL" id="CAF2135565.1"/>
    </source>
</evidence>
<name>A0A816W3U7_9BILA</name>
<feature type="region of interest" description="Disordered" evidence="1">
    <location>
        <begin position="438"/>
        <end position="459"/>
    </location>
</feature>
<feature type="domain" description="F-box" evidence="2">
    <location>
        <begin position="1"/>
        <end position="48"/>
    </location>
</feature>
<protein>
    <recommendedName>
        <fullName evidence="2">F-box domain-containing protein</fullName>
    </recommendedName>
</protein>
<evidence type="ECO:0000313" key="4">
    <source>
        <dbReference type="Proteomes" id="UP000663824"/>
    </source>
</evidence>
<dbReference type="Proteomes" id="UP000663824">
    <property type="component" value="Unassembled WGS sequence"/>
</dbReference>
<dbReference type="InterPro" id="IPR001810">
    <property type="entry name" value="F-box_dom"/>
</dbReference>
<dbReference type="AlphaFoldDB" id="A0A816W3U7"/>
<feature type="compositionally biased region" description="Basic and acidic residues" evidence="1">
    <location>
        <begin position="445"/>
        <end position="459"/>
    </location>
</feature>
<sequence>MSTFDDLPNEIIICLFEYLKVEDKFHSFFDCNQRLRQLVKRYSTYSRYGLTGDIKRFSTLHSWYKHLNYVDEDNIFYMIPMAGEQARYGFDPCITDYRGIHWHFFTNNPEIIADPRIGEIVSKYSITLNPCFYPQASSLRINALGLKDFTYRHYPAQFGILSKECFGEFDSQSMGRLYFRNDTIMAQLEFISKNEQKRLKTTIIKSADCIWKDLQNLEDDLLYTDNKRKFMSNERELELVHRRDEILHETMTLTANVVQSLEQQQKLAFDTQENLHNQNFLLSLANDKMRLMNQDLTSVVNEMNEIDTKHGCLCFTLRKHKKKRRERPIDSKPIIISNTNGKPSETNKSTSTIPQIIDHNEQEKIIVNELNQMRKQLVIFQDQVKTINKSFEEGDDIIQQLGNETNQYMYAITTALNKAEQILGRKFVVNQQQQQQQQQHQQAIARERKQEFDTLNKPT</sequence>
<evidence type="ECO:0000259" key="2">
    <source>
        <dbReference type="PROSITE" id="PS50181"/>
    </source>
</evidence>
<comment type="caution">
    <text evidence="3">The sequence shown here is derived from an EMBL/GenBank/DDBJ whole genome shotgun (WGS) entry which is preliminary data.</text>
</comment>
<gene>
    <name evidence="3" type="ORF">MBJ925_LOCUS28519</name>
</gene>
<organism evidence="3 4">
    <name type="scientific">Rotaria magnacalcarata</name>
    <dbReference type="NCBI Taxonomy" id="392030"/>
    <lineage>
        <taxon>Eukaryota</taxon>
        <taxon>Metazoa</taxon>
        <taxon>Spiralia</taxon>
        <taxon>Gnathifera</taxon>
        <taxon>Rotifera</taxon>
        <taxon>Eurotatoria</taxon>
        <taxon>Bdelloidea</taxon>
        <taxon>Philodinida</taxon>
        <taxon>Philodinidae</taxon>
        <taxon>Rotaria</taxon>
    </lineage>
</organism>
<accession>A0A816W3U7</accession>
<reference evidence="3" key="1">
    <citation type="submission" date="2021-02" db="EMBL/GenBank/DDBJ databases">
        <authorList>
            <person name="Nowell W R."/>
        </authorList>
    </citation>
    <scope>NUCLEOTIDE SEQUENCE</scope>
</reference>
<evidence type="ECO:0000256" key="1">
    <source>
        <dbReference type="SAM" id="MobiDB-lite"/>
    </source>
</evidence>
<dbReference type="EMBL" id="CAJNRE010015263">
    <property type="protein sequence ID" value="CAF2135565.1"/>
    <property type="molecule type" value="Genomic_DNA"/>
</dbReference>